<feature type="region of interest" description="Disordered" evidence="11">
    <location>
        <begin position="1622"/>
        <end position="1664"/>
    </location>
</feature>
<evidence type="ECO:0000256" key="7">
    <source>
        <dbReference type="ARBA" id="ARBA00022840"/>
    </source>
</evidence>
<dbReference type="InterPro" id="IPR003594">
    <property type="entry name" value="HATPase_dom"/>
</dbReference>
<keyword evidence="10" id="KW-0175">Coiled coil</keyword>
<feature type="compositionally biased region" description="Low complexity" evidence="11">
    <location>
        <begin position="86"/>
        <end position="97"/>
    </location>
</feature>
<dbReference type="InterPro" id="IPR036097">
    <property type="entry name" value="HisK_dim/P_sf"/>
</dbReference>
<protein>
    <recommendedName>
        <fullName evidence="2">histidine kinase</fullName>
        <ecNumber evidence="2">2.7.13.3</ecNumber>
    </recommendedName>
</protein>
<evidence type="ECO:0000256" key="1">
    <source>
        <dbReference type="ARBA" id="ARBA00000085"/>
    </source>
</evidence>
<organism evidence="15 16">
    <name type="scientific">Rhodotorula mucilaginosa</name>
    <name type="common">Yeast</name>
    <name type="synonym">Rhodotorula rubra</name>
    <dbReference type="NCBI Taxonomy" id="5537"/>
    <lineage>
        <taxon>Eukaryota</taxon>
        <taxon>Fungi</taxon>
        <taxon>Dikarya</taxon>
        <taxon>Basidiomycota</taxon>
        <taxon>Pucciniomycotina</taxon>
        <taxon>Microbotryomycetes</taxon>
        <taxon>Sporidiobolales</taxon>
        <taxon>Sporidiobolaceae</taxon>
        <taxon>Rhodotorula</taxon>
    </lineage>
</organism>
<dbReference type="InterPro" id="IPR004358">
    <property type="entry name" value="Sig_transdc_His_kin-like_C"/>
</dbReference>
<dbReference type="Gene3D" id="3.40.50.2300">
    <property type="match status" value="2"/>
</dbReference>
<dbReference type="SUPFAM" id="SSF55874">
    <property type="entry name" value="ATPase domain of HSP90 chaperone/DNA topoisomerase II/histidine kinase"/>
    <property type="match status" value="1"/>
</dbReference>
<dbReference type="PROSITE" id="PS50011">
    <property type="entry name" value="PROTEIN_KINASE_DOM"/>
    <property type="match status" value="1"/>
</dbReference>
<dbReference type="PANTHER" id="PTHR45339">
    <property type="entry name" value="HYBRID SIGNAL TRANSDUCTION HISTIDINE KINASE J"/>
    <property type="match status" value="1"/>
</dbReference>
<evidence type="ECO:0000256" key="10">
    <source>
        <dbReference type="SAM" id="Coils"/>
    </source>
</evidence>
<evidence type="ECO:0000259" key="14">
    <source>
        <dbReference type="PROSITE" id="PS50110"/>
    </source>
</evidence>
<dbReference type="FunFam" id="1.10.287.130:FF:000002">
    <property type="entry name" value="Two-component osmosensing histidine kinase"/>
    <property type="match status" value="1"/>
</dbReference>
<dbReference type="InterPro" id="IPR003018">
    <property type="entry name" value="GAF"/>
</dbReference>
<feature type="compositionally biased region" description="Polar residues" evidence="11">
    <location>
        <begin position="1640"/>
        <end position="1653"/>
    </location>
</feature>
<feature type="domain" description="Response regulatory" evidence="14">
    <location>
        <begin position="2315"/>
        <end position="2434"/>
    </location>
</feature>
<dbReference type="CDD" id="cd00156">
    <property type="entry name" value="REC"/>
    <property type="match status" value="1"/>
</dbReference>
<evidence type="ECO:0000256" key="3">
    <source>
        <dbReference type="ARBA" id="ARBA00022553"/>
    </source>
</evidence>
<evidence type="ECO:0000256" key="6">
    <source>
        <dbReference type="ARBA" id="ARBA00022777"/>
    </source>
</evidence>
<dbReference type="PROSITE" id="PS50109">
    <property type="entry name" value="HIS_KIN"/>
    <property type="match status" value="1"/>
</dbReference>
<dbReference type="InterPro" id="IPR005467">
    <property type="entry name" value="His_kinase_dom"/>
</dbReference>
<feature type="modified residue" description="4-aspartylphosphate" evidence="9">
    <location>
        <position position="2364"/>
    </location>
</feature>
<dbReference type="InterPro" id="IPR027417">
    <property type="entry name" value="P-loop_NTPase"/>
</dbReference>
<dbReference type="Gene3D" id="1.10.287.130">
    <property type="match status" value="1"/>
</dbReference>
<evidence type="ECO:0000259" key="12">
    <source>
        <dbReference type="PROSITE" id="PS50011"/>
    </source>
</evidence>
<dbReference type="OrthoDB" id="10266508at2759"/>
<feature type="domain" description="Protein kinase" evidence="12">
    <location>
        <begin position="176"/>
        <end position="499"/>
    </location>
</feature>
<feature type="region of interest" description="Disordered" evidence="11">
    <location>
        <begin position="2437"/>
        <end position="2517"/>
    </location>
</feature>
<feature type="domain" description="Response regulatory" evidence="14">
    <location>
        <begin position="2166"/>
        <end position="2283"/>
    </location>
</feature>
<dbReference type="EC" id="2.7.13.3" evidence="2"/>
<feature type="compositionally biased region" description="Low complexity" evidence="11">
    <location>
        <begin position="128"/>
        <end position="145"/>
    </location>
</feature>
<dbReference type="SUPFAM" id="SSF55781">
    <property type="entry name" value="GAF domain-like"/>
    <property type="match status" value="1"/>
</dbReference>
<dbReference type="InterPro" id="IPR011006">
    <property type="entry name" value="CheY-like_superfamily"/>
</dbReference>
<feature type="compositionally biased region" description="Pro residues" evidence="11">
    <location>
        <begin position="112"/>
        <end position="121"/>
    </location>
</feature>
<keyword evidence="8" id="KW-0902">Two-component regulatory system</keyword>
<evidence type="ECO:0000256" key="11">
    <source>
        <dbReference type="SAM" id="MobiDB-lite"/>
    </source>
</evidence>
<dbReference type="InterPro" id="IPR003661">
    <property type="entry name" value="HisK_dim/P_dom"/>
</dbReference>
<dbReference type="SMART" id="SM00388">
    <property type="entry name" value="HisKA"/>
    <property type="match status" value="1"/>
</dbReference>
<dbReference type="Gene3D" id="3.30.450.40">
    <property type="match status" value="1"/>
</dbReference>
<keyword evidence="3 9" id="KW-0597">Phosphoprotein</keyword>
<dbReference type="SMART" id="SM00448">
    <property type="entry name" value="REC"/>
    <property type="match status" value="2"/>
</dbReference>
<dbReference type="SMART" id="SM00220">
    <property type="entry name" value="S_TKc"/>
    <property type="match status" value="1"/>
</dbReference>
<dbReference type="Proteomes" id="UP000777482">
    <property type="component" value="Unassembled WGS sequence"/>
</dbReference>
<dbReference type="CDD" id="cd16922">
    <property type="entry name" value="HATPase_EvgS-ArcB-TorS-like"/>
    <property type="match status" value="1"/>
</dbReference>
<dbReference type="Gene3D" id="1.10.510.10">
    <property type="entry name" value="Transferase(Phosphotransferase) domain 1"/>
    <property type="match status" value="1"/>
</dbReference>
<keyword evidence="4" id="KW-0808">Transferase</keyword>
<reference evidence="15 16" key="1">
    <citation type="submission" date="2020-11" db="EMBL/GenBank/DDBJ databases">
        <title>Kefir isolates.</title>
        <authorList>
            <person name="Marcisauskas S."/>
            <person name="Kim Y."/>
            <person name="Blasche S."/>
        </authorList>
    </citation>
    <scope>NUCLEOTIDE SEQUENCE [LARGE SCALE GENOMIC DNA]</scope>
    <source>
        <strain evidence="15 16">KR</strain>
    </source>
</reference>
<evidence type="ECO:0000259" key="13">
    <source>
        <dbReference type="PROSITE" id="PS50109"/>
    </source>
</evidence>
<dbReference type="SMART" id="SM00387">
    <property type="entry name" value="HATPase_c"/>
    <property type="match status" value="1"/>
</dbReference>
<dbReference type="Pfam" id="PF13185">
    <property type="entry name" value="GAF_2"/>
    <property type="match status" value="1"/>
</dbReference>
<evidence type="ECO:0000256" key="5">
    <source>
        <dbReference type="ARBA" id="ARBA00022741"/>
    </source>
</evidence>
<evidence type="ECO:0000313" key="15">
    <source>
        <dbReference type="EMBL" id="KAG0666685.1"/>
    </source>
</evidence>
<dbReference type="InterPro" id="IPR029016">
    <property type="entry name" value="GAF-like_dom_sf"/>
</dbReference>
<dbReference type="CDD" id="cd00082">
    <property type="entry name" value="HisKA"/>
    <property type="match status" value="1"/>
</dbReference>
<dbReference type="PROSITE" id="PS50110">
    <property type="entry name" value="RESPONSE_REGULATORY"/>
    <property type="match status" value="2"/>
</dbReference>
<sequence>MHNHTPSKRRRPLPDQGTASDSQAFGDLAMPDQLPSTASAPGFDVPSGLAAYSFSSSHETIPASKRARRTEPTAREEKRISPRSDGTASEPAATASAEGGGGRRDDASYFPKPSPPPPRPPETASDVSGAAESSASRGAASANGAQKSAVSSSSTTLVPERKRPADPSYNPGLHRSLALPSPGLSSFAGVFKRPKMASSSHSSGSGTRVVAGDELRLEGYRDVRVISVHYDDVVACRAISTLREDRRVLLKFSLLARPSVSAQFKAEVLLLNKLRDAGINNVSKPIAREHGRYGPMIVAVDEDLTFWAETYLRQRHGVPHWTRPDALLDSIDRAIGLVRLLNSIHALGLVHGSIRPTTISTSPAGDVFLHDFSCAFTPSATLENGETAPTRERGMKEESLPYLAPESSGRVGSLADYRSDYYSVGCVLYEILTGRVPFADAYDPLEILHAHIARRPSLMSTIDPSIPHGLSLIVAKLLEKNLEARYQTSQGLVVDLERIAALVRSSCADLPSTVDISQAMGRVGQDFIPGVIDEIAHFRLPPATQLFGREEHERQLRASFELVKQENRSAVVIVKGSSGVGKTSLIETLRAPAVACRGHYTTSKFDQIKSPVPLFAVTQALSGLVRQLLSEPEVQLVAWRRRLLRAVGTEGRILADTLPFVEQLFEPGWLAKQPEVPVLNPQESEERMKSLMQRLLQAFSRAGKPLVLVFGAHAGYHPYSYRDVETDCLCTADDLQWSASTDLALIRSLASSGVEDQGDPSLYKMGNPMLLVCVYRDNEVGPDHPISTELLPGLRASTITLPPLDLASVTAFVGAALHQPAQGAIRSLSELVLARTGGSPLFVAQLLRAFSLDGSFAFDYAAGRWTFDLDELAQKTVSTDVVELLLAQMKRYPERTQSALQVAACLGNEELNADELAIAVGCPLFELARDLRTAVQDGLVVAFESSALNTAPSSRRPSTVPERYRFFHDRCQQAAYALIPPDSLSAHHYAIGQRLAAALSEDEIREQVFELVQQLNHGVRILRTTEERDTLARFNYLAGKRAVASTAFDAAQQYLLTAVDLLGSGAWTEQHALMSDIIELLIEVEYSLTDYPAVQGYVRTFLDHANDPVAKLRIYVYSIRSASAVGDSAQAIEIGRRALASAGHRLPETTEEADAVVQEIRARLSLSDAQVDVRVIPHIPSTGTGADTPYEQDLVRAPVLQDPVAAGCQAILAALVPPVYFVRIDLLGALSSISLALSVTHGLDHSGAFVLTLHAVLVRSRFGNNAEAFAYGRAAIAFFERTRGSPLACPTYKVYSSHVAIWTLPIDAVLATFRQSIAYGMEYRDAEYLGFGTAECCAYSMLFGGNLEALSSDLDRYAVLVRKYRHELSSTYIGVVQQTVLCLTGRALDPCEVEGEAFSAADLQICRERKYSLTLLLTQTFRLMLATFHRDSARVEDSVRLGREHLAGGQGLIFPVFFQLFEAVALYKRFASLSPQEKTTLQSAHTLMAQLAADQPQNFRPLQVWLDAERALATSPPIDALSQLDAAIDAASGSGMSYIAAYLNEEVAASLTNPKLAAGYLLEAHAQWQFWGCKPKVALLERQFPSYFPGKTPAPPSTSSTSIPALSTAVSTSHHWLGSRFADPGVTASSRPPLKHKRSSTPSHETRSQSNSGDLDGHSQGRSTLSDSAAKSYLATELDLRTVVTASNVISGEISVDGVVSKLLKLALRMAGAESCLLVLDKNGVLCAEAVARSDCVDVEHLRRTDPIDLFPDRYPCGVINYTARTQSLILNSVEADAVHDSYLADRKPKSILSLALAAQQRVIGVLYMENAQTSNAFTPDRLEILSLISGQAAATIEKARLVQDLKRMNDDLTASQRAIETANRNLENKIAERTAQLRDQNRLLEAEIEQKEHAQAEMREAKDVAEAATAMKSQFLANMSHEIRTPFNAVVALSGLLLDTALTPVQTDYVETIKNSAQELLVVLNDILDYSKIELDHLELSFEPVQLRTVLESCLDMVAERAATKSIELALVIEEGDISLMGDLARLRQIGVNLLSNAVKFTSEGEVTVTASSRPAEPDELGRLRRWCSVAVKDTGIGIAKDNFGRLFRVFSQAEGAETTRTFGGTGLGLAISRKLARLMDGDLVVDSTLGEGSTFTFEWLATSATKADHDPYAPSANPDLAGKRALVVDENETSRTVLRQLLTSFGVVADVTANVNDAYSMAVAAADASRPYDVVIVDAFLPAFGAQLLLRRLRQKGMDFPAIALTRMGSPIHDGIRQLDCRFVIKPLKRNRLHHTLRAVFPAGDSSRVASPAPSAAATAAFPATLASRNPLTILVAEDNPVNVKVITHLLKRMGYSCDIAEDGLVATEKAAKKRYDLILMDLNMPRMDGLEATRKILENAENDAHHRPYIVCLTANAMTEDRARCLEAGADGYVSKPILVPDLVSALNDAGAKRTSTAAPAPPAPLAPGGGGGGGGGGASPGGFELSSLRLGRAARRAGSVSGRSTTSSNTTGGQGSSPPNPSPERASEGPVAL</sequence>
<dbReference type="GO" id="GO:0000155">
    <property type="term" value="F:phosphorelay sensor kinase activity"/>
    <property type="evidence" value="ECO:0007669"/>
    <property type="project" value="InterPro"/>
</dbReference>
<feature type="compositionally biased region" description="Basic residues" evidence="11">
    <location>
        <begin position="1"/>
        <end position="11"/>
    </location>
</feature>
<dbReference type="Pfam" id="PF13191">
    <property type="entry name" value="AAA_16"/>
    <property type="match status" value="1"/>
</dbReference>
<comment type="caution">
    <text evidence="15">The sequence shown here is derived from an EMBL/GenBank/DDBJ whole genome shotgun (WGS) entry which is preliminary data.</text>
</comment>
<dbReference type="SUPFAM" id="SSF56112">
    <property type="entry name" value="Protein kinase-like (PK-like)"/>
    <property type="match status" value="1"/>
</dbReference>
<evidence type="ECO:0000256" key="2">
    <source>
        <dbReference type="ARBA" id="ARBA00012438"/>
    </source>
</evidence>
<proteinExistence type="predicted"/>
<accession>A0A9P6W7W3</accession>
<gene>
    <name evidence="15" type="ORF">C6P46_004352</name>
</gene>
<dbReference type="SUPFAM" id="SSF52172">
    <property type="entry name" value="CheY-like"/>
    <property type="match status" value="2"/>
</dbReference>
<dbReference type="InterPro" id="IPR041664">
    <property type="entry name" value="AAA_16"/>
</dbReference>
<dbReference type="GO" id="GO:0005524">
    <property type="term" value="F:ATP binding"/>
    <property type="evidence" value="ECO:0007669"/>
    <property type="project" value="UniProtKB-KW"/>
</dbReference>
<dbReference type="SUPFAM" id="SSF52540">
    <property type="entry name" value="P-loop containing nucleoside triphosphate hydrolases"/>
    <property type="match status" value="1"/>
</dbReference>
<feature type="domain" description="Histidine kinase" evidence="13">
    <location>
        <begin position="1919"/>
        <end position="2145"/>
    </location>
</feature>
<evidence type="ECO:0000256" key="9">
    <source>
        <dbReference type="PROSITE-ProRule" id="PRU00169"/>
    </source>
</evidence>
<comment type="catalytic activity">
    <reaction evidence="1">
        <text>ATP + protein L-histidine = ADP + protein N-phospho-L-histidine.</text>
        <dbReference type="EC" id="2.7.13.3"/>
    </reaction>
</comment>
<dbReference type="SMART" id="SM00065">
    <property type="entry name" value="GAF"/>
    <property type="match status" value="1"/>
</dbReference>
<keyword evidence="16" id="KW-1185">Reference proteome</keyword>
<dbReference type="InterPro" id="IPR011009">
    <property type="entry name" value="Kinase-like_dom_sf"/>
</dbReference>
<evidence type="ECO:0000256" key="4">
    <source>
        <dbReference type="ARBA" id="ARBA00022679"/>
    </source>
</evidence>
<dbReference type="Pfam" id="PF00512">
    <property type="entry name" value="HisKA"/>
    <property type="match status" value="1"/>
</dbReference>
<keyword evidence="5" id="KW-0547">Nucleotide-binding</keyword>
<dbReference type="PANTHER" id="PTHR45339:SF1">
    <property type="entry name" value="HYBRID SIGNAL TRANSDUCTION HISTIDINE KINASE J"/>
    <property type="match status" value="1"/>
</dbReference>
<dbReference type="FunFam" id="3.30.565.10:FF:000010">
    <property type="entry name" value="Sensor histidine kinase RcsC"/>
    <property type="match status" value="1"/>
</dbReference>
<evidence type="ECO:0000313" key="16">
    <source>
        <dbReference type="Proteomes" id="UP000777482"/>
    </source>
</evidence>
<dbReference type="EMBL" id="PUHQ01000004">
    <property type="protein sequence ID" value="KAG0666685.1"/>
    <property type="molecule type" value="Genomic_DNA"/>
</dbReference>
<dbReference type="InterPro" id="IPR036890">
    <property type="entry name" value="HATPase_C_sf"/>
</dbReference>
<dbReference type="CDD" id="cd17546">
    <property type="entry name" value="REC_hyHK_CKI1_RcsC-like"/>
    <property type="match status" value="1"/>
</dbReference>
<dbReference type="Pfam" id="PF00072">
    <property type="entry name" value="Response_reg"/>
    <property type="match status" value="2"/>
</dbReference>
<dbReference type="PRINTS" id="PR00344">
    <property type="entry name" value="BCTRLSENSOR"/>
</dbReference>
<dbReference type="Pfam" id="PF00069">
    <property type="entry name" value="Pkinase"/>
    <property type="match status" value="1"/>
</dbReference>
<name>A0A9P6W7W3_RHOMI</name>
<dbReference type="Gene3D" id="3.30.565.10">
    <property type="entry name" value="Histidine kinase-like ATPase, C-terminal domain"/>
    <property type="match status" value="1"/>
</dbReference>
<dbReference type="Pfam" id="PF02518">
    <property type="entry name" value="HATPase_c"/>
    <property type="match status" value="1"/>
</dbReference>
<dbReference type="SUPFAM" id="SSF47384">
    <property type="entry name" value="Homodimeric domain of signal transducing histidine kinase"/>
    <property type="match status" value="1"/>
</dbReference>
<feature type="region of interest" description="Disordered" evidence="11">
    <location>
        <begin position="1"/>
        <end position="177"/>
    </location>
</feature>
<feature type="compositionally biased region" description="Low complexity" evidence="11">
    <location>
        <begin position="2465"/>
        <end position="2495"/>
    </location>
</feature>
<keyword evidence="7" id="KW-0067">ATP-binding</keyword>
<dbReference type="InterPro" id="IPR001789">
    <property type="entry name" value="Sig_transdc_resp-reg_receiver"/>
</dbReference>
<feature type="compositionally biased region" description="Polar residues" evidence="11">
    <location>
        <begin position="146"/>
        <end position="157"/>
    </location>
</feature>
<feature type="compositionally biased region" description="Basic and acidic residues" evidence="11">
    <location>
        <begin position="69"/>
        <end position="82"/>
    </location>
</feature>
<dbReference type="InterPro" id="IPR000719">
    <property type="entry name" value="Prot_kinase_dom"/>
</dbReference>
<evidence type="ECO:0000256" key="8">
    <source>
        <dbReference type="ARBA" id="ARBA00023012"/>
    </source>
</evidence>
<feature type="modified residue" description="4-aspartylphosphate" evidence="9">
    <location>
        <position position="2220"/>
    </location>
</feature>
<keyword evidence="6" id="KW-0418">Kinase</keyword>
<feature type="compositionally biased region" description="Gly residues" evidence="11">
    <location>
        <begin position="2451"/>
        <end position="2464"/>
    </location>
</feature>
<feature type="coiled-coil region" evidence="10">
    <location>
        <begin position="1846"/>
        <end position="1912"/>
    </location>
</feature>